<gene>
    <name evidence="1" type="ORF">AFUS01_LOCUS41554</name>
</gene>
<accession>A0A8J2LGA0</accession>
<comment type="caution">
    <text evidence="1">The sequence shown here is derived from an EMBL/GenBank/DDBJ whole genome shotgun (WGS) entry which is preliminary data.</text>
</comment>
<name>A0A8J2LGA0_9HEXA</name>
<dbReference type="EMBL" id="CAJVCH010562243">
    <property type="protein sequence ID" value="CAG7831829.1"/>
    <property type="molecule type" value="Genomic_DNA"/>
</dbReference>
<reference evidence="1" key="1">
    <citation type="submission" date="2021-06" db="EMBL/GenBank/DDBJ databases">
        <authorList>
            <person name="Hodson N. C."/>
            <person name="Mongue J. A."/>
            <person name="Jaron S. K."/>
        </authorList>
    </citation>
    <scope>NUCLEOTIDE SEQUENCE</scope>
</reference>
<protein>
    <submittedName>
        <fullName evidence="1">Uncharacterized protein</fullName>
    </submittedName>
</protein>
<evidence type="ECO:0000313" key="2">
    <source>
        <dbReference type="Proteomes" id="UP000708208"/>
    </source>
</evidence>
<evidence type="ECO:0000313" key="1">
    <source>
        <dbReference type="EMBL" id="CAG7831829.1"/>
    </source>
</evidence>
<feature type="non-terminal residue" evidence="1">
    <location>
        <position position="1"/>
    </location>
</feature>
<dbReference type="Proteomes" id="UP000708208">
    <property type="component" value="Unassembled WGS sequence"/>
</dbReference>
<keyword evidence="2" id="KW-1185">Reference proteome</keyword>
<dbReference type="AlphaFoldDB" id="A0A8J2LGA0"/>
<organism evidence="1 2">
    <name type="scientific">Allacma fusca</name>
    <dbReference type="NCBI Taxonomy" id="39272"/>
    <lineage>
        <taxon>Eukaryota</taxon>
        <taxon>Metazoa</taxon>
        <taxon>Ecdysozoa</taxon>
        <taxon>Arthropoda</taxon>
        <taxon>Hexapoda</taxon>
        <taxon>Collembola</taxon>
        <taxon>Symphypleona</taxon>
        <taxon>Sminthuridae</taxon>
        <taxon>Allacma</taxon>
    </lineage>
</organism>
<sequence length="44" mass="5255">QSLEICFERCKISFTLLVFQALEQTKRMKYVQTMCIARRINKSV</sequence>
<proteinExistence type="predicted"/>